<name>A0A0H2R819_9AGAM</name>
<organism evidence="2 3">
    <name type="scientific">Schizopora paradoxa</name>
    <dbReference type="NCBI Taxonomy" id="27342"/>
    <lineage>
        <taxon>Eukaryota</taxon>
        <taxon>Fungi</taxon>
        <taxon>Dikarya</taxon>
        <taxon>Basidiomycota</taxon>
        <taxon>Agaricomycotina</taxon>
        <taxon>Agaricomycetes</taxon>
        <taxon>Hymenochaetales</taxon>
        <taxon>Schizoporaceae</taxon>
        <taxon>Schizopora</taxon>
    </lineage>
</organism>
<dbReference type="Proteomes" id="UP000053477">
    <property type="component" value="Unassembled WGS sequence"/>
</dbReference>
<accession>A0A0H2R819</accession>
<evidence type="ECO:0000313" key="3">
    <source>
        <dbReference type="Proteomes" id="UP000053477"/>
    </source>
</evidence>
<evidence type="ECO:0000313" key="2">
    <source>
        <dbReference type="EMBL" id="KLO07954.1"/>
    </source>
</evidence>
<sequence>MAKKKVCAPRAPRKPTPVPPYMVPPTKPQVVPSIVVEGVASIFLSRMGHVLDEVARRDIRCRPTMYNIHRSSLLSMCLVSKSWAETCKRILRRRVVVTSVAAMKSLLRSGFPGNEYVLELIYMHDTSDIYNVQNPNGRSHWLLLADLLSSMPNLRFLCVDVRDFADDHDILDDEDDMEESDMDEDGYEESEDDTEEEGEDHSIEDGVKNPVDDSGSSPEELQANVPEESEEDKEWDKERGVDIEVDFTGIRVALRAIGRLVHLTGLVMLADFVVDMEMTPKLMRYCPYFIHICEQLPKLKNLSYLRLRGFSSHHNEEGIESFAGVNIVTSRAPFPDILVGISPPPSLKTLVLELPAEWIPYNAVMWLLNPQNAFGLENLLLRFEAAGDQLETLLTLSRRFDTPMPHLRNFRFEFWDDGTLIVVAPTVNKVRGQIAKSILEKMSALRSLHVPPALVGKLPDTLEELHFLYDSVANEDDMDEDFDDFDEERPDWFKRDMALVSALRVLSLPRLVKKITVAITNDQERGESPGLDDMEMWLPMSEKQCEEMGIEVEIAEDRLFESRMVDFLLHGRTKCSSDDDYEHGRPSRY</sequence>
<protein>
    <submittedName>
        <fullName evidence="2">Uncharacterized protein</fullName>
    </submittedName>
</protein>
<keyword evidence="3" id="KW-1185">Reference proteome</keyword>
<dbReference type="AlphaFoldDB" id="A0A0H2R819"/>
<proteinExistence type="predicted"/>
<gene>
    <name evidence="2" type="ORF">SCHPADRAFT_1001269</name>
</gene>
<dbReference type="EMBL" id="KQ086112">
    <property type="protein sequence ID" value="KLO07954.1"/>
    <property type="molecule type" value="Genomic_DNA"/>
</dbReference>
<feature type="compositionally biased region" description="Basic and acidic residues" evidence="1">
    <location>
        <begin position="200"/>
        <end position="211"/>
    </location>
</feature>
<dbReference type="InParanoid" id="A0A0H2R819"/>
<feature type="region of interest" description="Disordered" evidence="1">
    <location>
        <begin position="171"/>
        <end position="237"/>
    </location>
</feature>
<feature type="compositionally biased region" description="Acidic residues" evidence="1">
    <location>
        <begin position="171"/>
        <end position="199"/>
    </location>
</feature>
<evidence type="ECO:0000256" key="1">
    <source>
        <dbReference type="SAM" id="MobiDB-lite"/>
    </source>
</evidence>
<reference evidence="2 3" key="1">
    <citation type="submission" date="2015-04" db="EMBL/GenBank/DDBJ databases">
        <title>Complete genome sequence of Schizopora paradoxa KUC8140, a cosmopolitan wood degrader in East Asia.</title>
        <authorList>
            <consortium name="DOE Joint Genome Institute"/>
            <person name="Min B."/>
            <person name="Park H."/>
            <person name="Jang Y."/>
            <person name="Kim J.-J."/>
            <person name="Kim K.H."/>
            <person name="Pangilinan J."/>
            <person name="Lipzen A."/>
            <person name="Riley R."/>
            <person name="Grigoriev I.V."/>
            <person name="Spatafora J.W."/>
            <person name="Choi I.-G."/>
        </authorList>
    </citation>
    <scope>NUCLEOTIDE SEQUENCE [LARGE SCALE GENOMIC DNA]</scope>
    <source>
        <strain evidence="2 3">KUC8140</strain>
    </source>
</reference>